<proteinExistence type="predicted"/>
<protein>
    <submittedName>
        <fullName evidence="1">Uncharacterized protein</fullName>
    </submittedName>
</protein>
<dbReference type="Proteomes" id="UP001281147">
    <property type="component" value="Unassembled WGS sequence"/>
</dbReference>
<evidence type="ECO:0000313" key="2">
    <source>
        <dbReference type="Proteomes" id="UP001281147"/>
    </source>
</evidence>
<dbReference type="EMBL" id="JAUTXU010000237">
    <property type="protein sequence ID" value="KAK3696639.1"/>
    <property type="molecule type" value="Genomic_DNA"/>
</dbReference>
<organism evidence="1 2">
    <name type="scientific">Vermiconidia calcicola</name>
    <dbReference type="NCBI Taxonomy" id="1690605"/>
    <lineage>
        <taxon>Eukaryota</taxon>
        <taxon>Fungi</taxon>
        <taxon>Dikarya</taxon>
        <taxon>Ascomycota</taxon>
        <taxon>Pezizomycotina</taxon>
        <taxon>Dothideomycetes</taxon>
        <taxon>Dothideomycetidae</taxon>
        <taxon>Mycosphaerellales</taxon>
        <taxon>Extremaceae</taxon>
        <taxon>Vermiconidia</taxon>
    </lineage>
</organism>
<sequence length="96" mass="10429">MLQNNTFEKLAAQNAKAINGLQPKINVSNTGNQEGGVDSTAPIRNLFQSLPPLLSTIQDQTGMLPPSRLAQMLQGQNGEMTAEDKMKQKKLVNGHQ</sequence>
<comment type="caution">
    <text evidence="1">The sequence shown here is derived from an EMBL/GenBank/DDBJ whole genome shotgun (WGS) entry which is preliminary data.</text>
</comment>
<name>A0ACC3MJ01_9PEZI</name>
<keyword evidence="2" id="KW-1185">Reference proteome</keyword>
<gene>
    <name evidence="1" type="ORF">LTR37_017820</name>
</gene>
<evidence type="ECO:0000313" key="1">
    <source>
        <dbReference type="EMBL" id="KAK3696639.1"/>
    </source>
</evidence>
<accession>A0ACC3MJ01</accession>
<reference evidence="1" key="1">
    <citation type="submission" date="2023-07" db="EMBL/GenBank/DDBJ databases">
        <title>Black Yeasts Isolated from many extreme environments.</title>
        <authorList>
            <person name="Coleine C."/>
            <person name="Stajich J.E."/>
            <person name="Selbmann L."/>
        </authorList>
    </citation>
    <scope>NUCLEOTIDE SEQUENCE</scope>
    <source>
        <strain evidence="1">CCFEE 5714</strain>
    </source>
</reference>